<sequence length="160" mass="17520">MFPARFPDVTAFPDDRGRTPVQKVSKAVSYRFISHKRQQSPMARLQKLLMQIAVIAVLTLAYTSPALAQDEMECPPTIEGLKECIDHHYSQGDISGQGTYNSLMAKADAAQAAADRGQTDTAGNILNAFINQVNAQNSNKITPEVAAHITHHAQMTIEEL</sequence>
<evidence type="ECO:0000259" key="1">
    <source>
        <dbReference type="Pfam" id="PF22888"/>
    </source>
</evidence>
<evidence type="ECO:0000313" key="3">
    <source>
        <dbReference type="Proteomes" id="UP001206983"/>
    </source>
</evidence>
<dbReference type="AlphaFoldDB" id="A0AAE3HBZ3"/>
<dbReference type="Proteomes" id="UP001206983">
    <property type="component" value="Unassembled WGS sequence"/>
</dbReference>
<keyword evidence="3" id="KW-1185">Reference proteome</keyword>
<protein>
    <recommendedName>
        <fullName evidence="1">FIMAH domain-containing protein</fullName>
    </recommendedName>
</protein>
<accession>A0AAE3HBZ3</accession>
<organism evidence="2 3">
    <name type="scientific">Methanolobus chelungpuianus</name>
    <dbReference type="NCBI Taxonomy" id="502115"/>
    <lineage>
        <taxon>Archaea</taxon>
        <taxon>Methanobacteriati</taxon>
        <taxon>Methanobacteriota</taxon>
        <taxon>Stenosarchaea group</taxon>
        <taxon>Methanomicrobia</taxon>
        <taxon>Methanosarcinales</taxon>
        <taxon>Methanosarcinaceae</taxon>
        <taxon>Methanolobus</taxon>
    </lineage>
</organism>
<reference evidence="2 3" key="1">
    <citation type="journal article" date="2011" name="Appl. Environ. Microbiol.">
        <title>Methanogenic archaea isolated from Taiwan's Chelungpu fault.</title>
        <authorList>
            <person name="Wu S.Y."/>
            <person name="Lai M.C."/>
        </authorList>
    </citation>
    <scope>NUCLEOTIDE SEQUENCE [LARGE SCALE GENOMIC DNA]</scope>
    <source>
        <strain evidence="2 3">St545Mb</strain>
    </source>
</reference>
<proteinExistence type="predicted"/>
<feature type="domain" description="FIMAH" evidence="1">
    <location>
        <begin position="78"/>
        <end position="158"/>
    </location>
</feature>
<dbReference type="Pfam" id="PF22888">
    <property type="entry name" value="FIMAH"/>
    <property type="match status" value="1"/>
</dbReference>
<gene>
    <name evidence="2" type="ORF">PV02_09965</name>
</gene>
<evidence type="ECO:0000313" key="2">
    <source>
        <dbReference type="EMBL" id="MCQ6963417.1"/>
    </source>
</evidence>
<dbReference type="EMBL" id="JTEO01000005">
    <property type="protein sequence ID" value="MCQ6963417.1"/>
    <property type="molecule type" value="Genomic_DNA"/>
</dbReference>
<name>A0AAE3HBZ3_9EURY</name>
<dbReference type="InterPro" id="IPR054470">
    <property type="entry name" value="FIMAH_dom"/>
</dbReference>
<comment type="caution">
    <text evidence="2">The sequence shown here is derived from an EMBL/GenBank/DDBJ whole genome shotgun (WGS) entry which is preliminary data.</text>
</comment>